<name>A0AAE0W5C3_9BIVA</name>
<dbReference type="Proteomes" id="UP001195483">
    <property type="component" value="Unassembled WGS sequence"/>
</dbReference>
<keyword evidence="2" id="KW-1185">Reference proteome</keyword>
<evidence type="ECO:0000313" key="2">
    <source>
        <dbReference type="Proteomes" id="UP001195483"/>
    </source>
</evidence>
<sequence>MSFISSGHSAFCTDFFVKEGLFNRIIMHRSKSVTQGTNLTPSQPLFGPQRTNLNPVVTLFVWTTKGKFKSKGNSSVWATNDKFKSKDNSCLGHSGEIRTQEQLFCLGHKGQI</sequence>
<dbReference type="AlphaFoldDB" id="A0AAE0W5C3"/>
<reference evidence="1" key="1">
    <citation type="journal article" date="2021" name="Genome Biol. Evol.">
        <title>A High-Quality Reference Genome for a Parasitic Bivalve with Doubly Uniparental Inheritance (Bivalvia: Unionida).</title>
        <authorList>
            <person name="Smith C.H."/>
        </authorList>
    </citation>
    <scope>NUCLEOTIDE SEQUENCE</scope>
    <source>
        <strain evidence="1">CHS0354</strain>
    </source>
</reference>
<dbReference type="EMBL" id="JAEAOA010001246">
    <property type="protein sequence ID" value="KAK3600825.1"/>
    <property type="molecule type" value="Genomic_DNA"/>
</dbReference>
<protein>
    <submittedName>
        <fullName evidence="1">Uncharacterized protein</fullName>
    </submittedName>
</protein>
<accession>A0AAE0W5C3</accession>
<reference evidence="1" key="3">
    <citation type="submission" date="2023-05" db="EMBL/GenBank/DDBJ databases">
        <authorList>
            <person name="Smith C.H."/>
        </authorList>
    </citation>
    <scope>NUCLEOTIDE SEQUENCE</scope>
    <source>
        <strain evidence="1">CHS0354</strain>
        <tissue evidence="1">Mantle</tissue>
    </source>
</reference>
<evidence type="ECO:0000313" key="1">
    <source>
        <dbReference type="EMBL" id="KAK3600825.1"/>
    </source>
</evidence>
<proteinExistence type="predicted"/>
<organism evidence="1 2">
    <name type="scientific">Potamilus streckersoni</name>
    <dbReference type="NCBI Taxonomy" id="2493646"/>
    <lineage>
        <taxon>Eukaryota</taxon>
        <taxon>Metazoa</taxon>
        <taxon>Spiralia</taxon>
        <taxon>Lophotrochozoa</taxon>
        <taxon>Mollusca</taxon>
        <taxon>Bivalvia</taxon>
        <taxon>Autobranchia</taxon>
        <taxon>Heteroconchia</taxon>
        <taxon>Palaeoheterodonta</taxon>
        <taxon>Unionida</taxon>
        <taxon>Unionoidea</taxon>
        <taxon>Unionidae</taxon>
        <taxon>Ambleminae</taxon>
        <taxon>Lampsilini</taxon>
        <taxon>Potamilus</taxon>
    </lineage>
</organism>
<gene>
    <name evidence="1" type="ORF">CHS0354_020507</name>
</gene>
<comment type="caution">
    <text evidence="1">The sequence shown here is derived from an EMBL/GenBank/DDBJ whole genome shotgun (WGS) entry which is preliminary data.</text>
</comment>
<reference evidence="1" key="2">
    <citation type="journal article" date="2021" name="Genome Biol. Evol.">
        <title>Developing a high-quality reference genome for a parasitic bivalve with doubly uniparental inheritance (Bivalvia: Unionida).</title>
        <authorList>
            <person name="Smith C.H."/>
        </authorList>
    </citation>
    <scope>NUCLEOTIDE SEQUENCE</scope>
    <source>
        <strain evidence="1">CHS0354</strain>
        <tissue evidence="1">Mantle</tissue>
    </source>
</reference>